<reference evidence="5" key="1">
    <citation type="journal article" date="2023" name="Nat. Commun.">
        <title>Identification of a novel Human Milk Oligosaccharides utilization cluster in the infant gut commensal Bacteroides dorei.</title>
        <authorList>
            <person name="Kijner S."/>
            <person name="Ennis D."/>
            <person name="Shmorak S."/>
            <person name="Florentin A."/>
            <person name="Yassour M."/>
        </authorList>
    </citation>
    <scope>NUCLEOTIDE SEQUENCE</scope>
    <source>
        <strain evidence="5">2</strain>
    </source>
</reference>
<dbReference type="EMBL" id="CP126056">
    <property type="protein sequence ID" value="WHX10871.1"/>
    <property type="molecule type" value="Genomic_DNA"/>
</dbReference>
<keyword evidence="1" id="KW-0805">Transcription regulation</keyword>
<evidence type="ECO:0000256" key="1">
    <source>
        <dbReference type="ARBA" id="ARBA00023015"/>
    </source>
</evidence>
<dbReference type="Proteomes" id="UP001177934">
    <property type="component" value="Chromosome"/>
</dbReference>
<protein>
    <submittedName>
        <fullName evidence="5">Sigma factor</fullName>
    </submittedName>
</protein>
<dbReference type="SUPFAM" id="SSF88946">
    <property type="entry name" value="Sigma2 domain of RNA polymerase sigma factors"/>
    <property type="match status" value="1"/>
</dbReference>
<dbReference type="InterPro" id="IPR039425">
    <property type="entry name" value="RNA_pol_sigma-70-like"/>
</dbReference>
<dbReference type="GO" id="GO:0016987">
    <property type="term" value="F:sigma factor activity"/>
    <property type="evidence" value="ECO:0007669"/>
    <property type="project" value="UniProtKB-KW"/>
</dbReference>
<evidence type="ECO:0000259" key="4">
    <source>
        <dbReference type="Pfam" id="PF04542"/>
    </source>
</evidence>
<organism evidence="5 6">
    <name type="scientific">Phocaeicola dorei</name>
    <dbReference type="NCBI Taxonomy" id="357276"/>
    <lineage>
        <taxon>Bacteria</taxon>
        <taxon>Pseudomonadati</taxon>
        <taxon>Bacteroidota</taxon>
        <taxon>Bacteroidia</taxon>
        <taxon>Bacteroidales</taxon>
        <taxon>Bacteroidaceae</taxon>
        <taxon>Phocaeicola</taxon>
    </lineage>
</organism>
<dbReference type="Gene3D" id="1.10.1740.10">
    <property type="match status" value="1"/>
</dbReference>
<evidence type="ECO:0000256" key="3">
    <source>
        <dbReference type="ARBA" id="ARBA00023163"/>
    </source>
</evidence>
<dbReference type="AlphaFoldDB" id="A0AA95HMH6"/>
<dbReference type="GO" id="GO:0006352">
    <property type="term" value="P:DNA-templated transcription initiation"/>
    <property type="evidence" value="ECO:0007669"/>
    <property type="project" value="InterPro"/>
</dbReference>
<dbReference type="InterPro" id="IPR007627">
    <property type="entry name" value="RNA_pol_sigma70_r2"/>
</dbReference>
<proteinExistence type="predicted"/>
<dbReference type="PANTHER" id="PTHR43133">
    <property type="entry name" value="RNA POLYMERASE ECF-TYPE SIGMA FACTO"/>
    <property type="match status" value="1"/>
</dbReference>
<feature type="domain" description="RNA polymerase sigma-70 region 2" evidence="4">
    <location>
        <begin position="15"/>
        <end position="81"/>
    </location>
</feature>
<dbReference type="PANTHER" id="PTHR43133:SF46">
    <property type="entry name" value="RNA POLYMERASE SIGMA-70 FACTOR ECF SUBFAMILY"/>
    <property type="match status" value="1"/>
</dbReference>
<name>A0AA95HMH6_9BACT</name>
<evidence type="ECO:0000313" key="5">
    <source>
        <dbReference type="EMBL" id="WHX10871.1"/>
    </source>
</evidence>
<dbReference type="Pfam" id="PF04542">
    <property type="entry name" value="Sigma70_r2"/>
    <property type="match status" value="1"/>
</dbReference>
<keyword evidence="3" id="KW-0804">Transcription</keyword>
<keyword evidence="2" id="KW-0731">Sigma factor</keyword>
<evidence type="ECO:0000313" key="6">
    <source>
        <dbReference type="Proteomes" id="UP001177934"/>
    </source>
</evidence>
<accession>A0AA95HMH6</accession>
<gene>
    <name evidence="5" type="ORF">QNN11_05485</name>
</gene>
<evidence type="ECO:0000256" key="2">
    <source>
        <dbReference type="ARBA" id="ARBA00023082"/>
    </source>
</evidence>
<sequence length="138" mass="16634">MDDLLKLETETFNKLYTDYRLRFIRFAQTYIPDISIAEDIVMDTLAYYWEHRRDIKNDENILSYLLTAIKHKCLNYLRQERFHYEKNNSLSELALWELDFKISALSACDPCELYTNEVQEIVNHTLEKLPSKTRQIFL</sequence>
<dbReference type="InterPro" id="IPR013325">
    <property type="entry name" value="RNA_pol_sigma_r2"/>
</dbReference>